<dbReference type="GeneID" id="63694472"/>
<accession>A0A017S4S9</accession>
<dbReference type="InterPro" id="IPR013641">
    <property type="entry name" value="KTI12/PSTK"/>
</dbReference>
<keyword evidence="6" id="KW-1185">Reference proteome</keyword>
<feature type="compositionally biased region" description="Low complexity" evidence="4">
    <location>
        <begin position="227"/>
        <end position="245"/>
    </location>
</feature>
<gene>
    <name evidence="5" type="ORF">EURHEDRAFT_380941</name>
</gene>
<reference evidence="6" key="1">
    <citation type="journal article" date="2014" name="Nat. Commun.">
        <title>Genomic adaptations of the halophilic Dead Sea filamentous fungus Eurotium rubrum.</title>
        <authorList>
            <person name="Kis-Papo T."/>
            <person name="Weig A.R."/>
            <person name="Riley R."/>
            <person name="Persoh D."/>
            <person name="Salamov A."/>
            <person name="Sun H."/>
            <person name="Lipzen A."/>
            <person name="Wasser S.P."/>
            <person name="Rambold G."/>
            <person name="Grigoriev I.V."/>
            <person name="Nevo E."/>
        </authorList>
    </citation>
    <scope>NUCLEOTIDE SEQUENCE [LARGE SCALE GENOMIC DNA]</scope>
    <source>
        <strain evidence="6">CBS 135680</strain>
    </source>
</reference>
<keyword evidence="2" id="KW-0067">ATP-binding</keyword>
<dbReference type="Proteomes" id="UP000019804">
    <property type="component" value="Unassembled WGS sequence"/>
</dbReference>
<name>A0A017S4S9_ASPRC</name>
<keyword evidence="1" id="KW-0547">Nucleotide-binding</keyword>
<dbReference type="AlphaFoldDB" id="A0A017S4S9"/>
<dbReference type="Pfam" id="PF08433">
    <property type="entry name" value="KTI12"/>
    <property type="match status" value="1"/>
</dbReference>
<dbReference type="HOGENOM" id="CLU_027147_2_0_1"/>
<dbReference type="InterPro" id="IPR027417">
    <property type="entry name" value="P-loop_NTPase"/>
</dbReference>
<dbReference type="STRING" id="1388766.A0A017S4S9"/>
<evidence type="ECO:0000256" key="2">
    <source>
        <dbReference type="ARBA" id="ARBA00022840"/>
    </source>
</evidence>
<protein>
    <submittedName>
        <fullName evidence="5">Putative RNA polymerase II Elongator complex associated protein Kti12</fullName>
    </submittedName>
</protein>
<dbReference type="EMBL" id="KK088443">
    <property type="protein sequence ID" value="EYE91614.1"/>
    <property type="molecule type" value="Genomic_DNA"/>
</dbReference>
<evidence type="ECO:0000313" key="6">
    <source>
        <dbReference type="Proteomes" id="UP000019804"/>
    </source>
</evidence>
<proteinExistence type="inferred from homology"/>
<evidence type="ECO:0000256" key="1">
    <source>
        <dbReference type="ARBA" id="ARBA00022741"/>
    </source>
</evidence>
<feature type="region of interest" description="Disordered" evidence="4">
    <location>
        <begin position="132"/>
        <end position="157"/>
    </location>
</feature>
<evidence type="ECO:0000256" key="3">
    <source>
        <dbReference type="ARBA" id="ARBA00025768"/>
    </source>
</evidence>
<evidence type="ECO:0000256" key="4">
    <source>
        <dbReference type="SAM" id="MobiDB-lite"/>
    </source>
</evidence>
<feature type="region of interest" description="Disordered" evidence="4">
    <location>
        <begin position="227"/>
        <end position="250"/>
    </location>
</feature>
<dbReference type="PANTHER" id="PTHR12435">
    <property type="match status" value="1"/>
</dbReference>
<dbReference type="SUPFAM" id="SSF52540">
    <property type="entry name" value="P-loop containing nucleoside triphosphate hydrolases"/>
    <property type="match status" value="1"/>
</dbReference>
<dbReference type="Gene3D" id="3.40.50.300">
    <property type="entry name" value="P-loop containing nucleotide triphosphate hydrolases"/>
    <property type="match status" value="1"/>
</dbReference>
<dbReference type="GO" id="GO:0005524">
    <property type="term" value="F:ATP binding"/>
    <property type="evidence" value="ECO:0007669"/>
    <property type="project" value="UniProtKB-KW"/>
</dbReference>
<organism evidence="5 6">
    <name type="scientific">Aspergillus ruber (strain CBS 135680)</name>
    <dbReference type="NCBI Taxonomy" id="1388766"/>
    <lineage>
        <taxon>Eukaryota</taxon>
        <taxon>Fungi</taxon>
        <taxon>Dikarya</taxon>
        <taxon>Ascomycota</taxon>
        <taxon>Pezizomycotina</taxon>
        <taxon>Eurotiomycetes</taxon>
        <taxon>Eurotiomycetidae</taxon>
        <taxon>Eurotiales</taxon>
        <taxon>Aspergillaceae</taxon>
        <taxon>Aspergillus</taxon>
        <taxon>Aspergillus subgen. Aspergillus</taxon>
    </lineage>
</organism>
<sequence length="396" mass="42664">MPLIILSGYPSSGLTHRATQLATLLQKTQDDLFASGAIDPSRPRYKVTTVPTHDASHPRSVYDNARTEKMARGVAYARAKRALGKDTFVILDGMNYIKGYRYQLWCEAKAVGTTCCVVHVGTPIEQCRTNNEAKLKRQAEKTSAQEGSEDRSEDEAYPPELLENLIFRYEEPSTHSRWDKPLFTVPYFDTEPPIADIWTALTGIPHPSATSPQTSSITPTPIESIKTTSDTASVVTGATGAPGTGLLNRTRPKIKPHAATVQPTATDSSALYSLEKRTSAIISSIRNYTLTNPSATAILSNLPPNAPNGITIEIPDISTPIFIPAHVAALGSTDELAGAGGVLALPRLQRLKRQWIGLNRAYVGNYAGGKGSGLKEEEVGGAFVRFLNAEFAGDGS</sequence>
<evidence type="ECO:0000313" key="5">
    <source>
        <dbReference type="EMBL" id="EYE91614.1"/>
    </source>
</evidence>
<dbReference type="OrthoDB" id="9972657at2759"/>
<dbReference type="RefSeq" id="XP_040635304.1">
    <property type="nucleotide sequence ID" value="XM_040779348.1"/>
</dbReference>
<comment type="similarity">
    <text evidence="3">Belongs to the KTI12 family.</text>
</comment>